<protein>
    <submittedName>
        <fullName evidence="9">LPXTG-domain-containing protein cell wall anchor domain</fullName>
    </submittedName>
</protein>
<feature type="compositionally biased region" description="Low complexity" evidence="5">
    <location>
        <begin position="281"/>
        <end position="300"/>
    </location>
</feature>
<dbReference type="OrthoDB" id="2194558at2"/>
<dbReference type="PATRIC" id="fig|1158607.3.peg.1442"/>
<keyword evidence="4" id="KW-0572">Peptidoglycan-anchor</keyword>
<dbReference type="Proteomes" id="UP000013782">
    <property type="component" value="Unassembled WGS sequence"/>
</dbReference>
<evidence type="ECO:0000256" key="2">
    <source>
        <dbReference type="ARBA" id="ARBA00022525"/>
    </source>
</evidence>
<dbReference type="AlphaFoldDB" id="R2QK02"/>
<keyword evidence="6" id="KW-0472">Membrane</keyword>
<dbReference type="eggNOG" id="ENOG50305KC">
    <property type="taxonomic scope" value="Bacteria"/>
</dbReference>
<gene>
    <name evidence="9" type="ORF">UAU_01455</name>
</gene>
<evidence type="ECO:0000256" key="5">
    <source>
        <dbReference type="SAM" id="MobiDB-lite"/>
    </source>
</evidence>
<proteinExistence type="predicted"/>
<evidence type="ECO:0000313" key="9">
    <source>
        <dbReference type="EMBL" id="EOH95493.1"/>
    </source>
</evidence>
<evidence type="ECO:0000256" key="3">
    <source>
        <dbReference type="ARBA" id="ARBA00022729"/>
    </source>
</evidence>
<feature type="signal peptide" evidence="7">
    <location>
        <begin position="1"/>
        <end position="20"/>
    </location>
</feature>
<evidence type="ECO:0000256" key="7">
    <source>
        <dbReference type="SAM" id="SignalP"/>
    </source>
</evidence>
<keyword evidence="6" id="KW-0812">Transmembrane</keyword>
<dbReference type="RefSeq" id="WP_010756480.1">
    <property type="nucleotide sequence ID" value="NZ_ASWD01000002.1"/>
</dbReference>
<keyword evidence="1" id="KW-0134">Cell wall</keyword>
<evidence type="ECO:0000256" key="1">
    <source>
        <dbReference type="ARBA" id="ARBA00022512"/>
    </source>
</evidence>
<accession>R2QK02</accession>
<comment type="caution">
    <text evidence="9">The sequence shown here is derived from an EMBL/GenBank/DDBJ whole genome shotgun (WGS) entry which is preliminary data.</text>
</comment>
<dbReference type="HOGENOM" id="CLU_823204_0_0_9"/>
<evidence type="ECO:0000256" key="6">
    <source>
        <dbReference type="SAM" id="Phobius"/>
    </source>
</evidence>
<reference evidence="9 10" key="1">
    <citation type="submission" date="2013-02" db="EMBL/GenBank/DDBJ databases">
        <title>The Genome Sequence of Enterococcus pallens BAA-351.</title>
        <authorList>
            <consortium name="The Broad Institute Genome Sequencing Platform"/>
            <consortium name="The Broad Institute Genome Sequencing Center for Infectious Disease"/>
            <person name="Earl A.M."/>
            <person name="Gilmore M.S."/>
            <person name="Lebreton F."/>
            <person name="Walker B."/>
            <person name="Young S.K."/>
            <person name="Zeng Q."/>
            <person name="Gargeya S."/>
            <person name="Fitzgerald M."/>
            <person name="Haas B."/>
            <person name="Abouelleil A."/>
            <person name="Alvarado L."/>
            <person name="Arachchi H.M."/>
            <person name="Berlin A.M."/>
            <person name="Chapman S.B."/>
            <person name="Dewar J."/>
            <person name="Goldberg J."/>
            <person name="Griggs A."/>
            <person name="Gujja S."/>
            <person name="Hansen M."/>
            <person name="Howarth C."/>
            <person name="Imamovic A."/>
            <person name="Larimer J."/>
            <person name="McCowan C."/>
            <person name="Murphy C."/>
            <person name="Neiman D."/>
            <person name="Pearson M."/>
            <person name="Priest M."/>
            <person name="Roberts A."/>
            <person name="Saif S."/>
            <person name="Shea T."/>
            <person name="Sisk P."/>
            <person name="Sykes S."/>
            <person name="Wortman J."/>
            <person name="Nusbaum C."/>
            <person name="Birren B."/>
        </authorList>
    </citation>
    <scope>NUCLEOTIDE SEQUENCE [LARGE SCALE GENOMIC DNA]</scope>
    <source>
        <strain evidence="9 10">ATCC BAA-351</strain>
    </source>
</reference>
<dbReference type="InterPro" id="IPR019931">
    <property type="entry name" value="LPXTG_anchor"/>
</dbReference>
<organism evidence="9 10">
    <name type="scientific">Enterococcus pallens ATCC BAA-351</name>
    <dbReference type="NCBI Taxonomy" id="1158607"/>
    <lineage>
        <taxon>Bacteria</taxon>
        <taxon>Bacillati</taxon>
        <taxon>Bacillota</taxon>
        <taxon>Bacilli</taxon>
        <taxon>Lactobacillales</taxon>
        <taxon>Enterococcaceae</taxon>
        <taxon>Enterococcus</taxon>
    </lineage>
</organism>
<keyword evidence="6" id="KW-1133">Transmembrane helix</keyword>
<keyword evidence="3 7" id="KW-0732">Signal</keyword>
<feature type="chain" id="PRO_5004354719" evidence="7">
    <location>
        <begin position="21"/>
        <end position="357"/>
    </location>
</feature>
<keyword evidence="10" id="KW-1185">Reference proteome</keyword>
<feature type="compositionally biased region" description="Polar residues" evidence="5">
    <location>
        <begin position="301"/>
        <end position="316"/>
    </location>
</feature>
<dbReference type="Pfam" id="PF00746">
    <property type="entry name" value="Gram_pos_anchor"/>
    <property type="match status" value="1"/>
</dbReference>
<keyword evidence="2" id="KW-0964">Secreted</keyword>
<feature type="compositionally biased region" description="Low complexity" evidence="5">
    <location>
        <begin position="57"/>
        <end position="70"/>
    </location>
</feature>
<feature type="transmembrane region" description="Helical" evidence="6">
    <location>
        <begin position="331"/>
        <end position="350"/>
    </location>
</feature>
<dbReference type="STRING" id="160454.RV10_GL001227"/>
<feature type="compositionally biased region" description="Basic and acidic residues" evidence="5">
    <location>
        <begin position="79"/>
        <end position="100"/>
    </location>
</feature>
<evidence type="ECO:0000259" key="8">
    <source>
        <dbReference type="Pfam" id="PF00746"/>
    </source>
</evidence>
<feature type="domain" description="Gram-positive cocci surface proteins LPxTG" evidence="8">
    <location>
        <begin position="320"/>
        <end position="350"/>
    </location>
</feature>
<feature type="region of interest" description="Disordered" evidence="5">
    <location>
        <begin position="280"/>
        <end position="316"/>
    </location>
</feature>
<dbReference type="EMBL" id="AJAQ01000011">
    <property type="protein sequence ID" value="EOH95493.1"/>
    <property type="molecule type" value="Genomic_DNA"/>
</dbReference>
<feature type="region of interest" description="Disordered" evidence="5">
    <location>
        <begin position="41"/>
        <end position="100"/>
    </location>
</feature>
<sequence length="357" mass="39096">MKKWLLLGVCVLAFPMGVHAEKNEMNGNGAALTAQEETVASTVDSNQANTTTSTELTNDSANTATSDSAAGQEPTTSVNKEKNNTSEKTVSSKEAEDTQKKVVEDIEKDLGIKATEEQQTNLTAQQWRDALYEISGNLISKEEIDSYTDQQLLDAQTLFERYNHDTVGMDAGSFARLLRALYQDKSLSYDKAVNALAFNPNNYQSSLDMISDIDQLQAYLKAMYPANSSFWGIRNLSNDELIAILKHIAPVQQKIVEERGYLWPGMIALISNYAEKGLPATESSTGQSTGTSTSTSESTGNKVNNGATTPSSSESQSIVQKLLPKTGEQKTTWMIVIGLIIIGVVAYIWLRKSRSRH</sequence>
<dbReference type="NCBIfam" id="TIGR01167">
    <property type="entry name" value="LPXTG_anchor"/>
    <property type="match status" value="1"/>
</dbReference>
<feature type="compositionally biased region" description="Polar residues" evidence="5">
    <location>
        <begin position="41"/>
        <end position="56"/>
    </location>
</feature>
<evidence type="ECO:0000313" key="10">
    <source>
        <dbReference type="Proteomes" id="UP000013782"/>
    </source>
</evidence>
<evidence type="ECO:0000256" key="4">
    <source>
        <dbReference type="ARBA" id="ARBA00023088"/>
    </source>
</evidence>
<name>R2QK02_9ENTE</name>